<dbReference type="EMBL" id="AP025564">
    <property type="protein sequence ID" value="BDE95785.1"/>
    <property type="molecule type" value="Genomic_DNA"/>
</dbReference>
<dbReference type="PANTHER" id="PTHR42887">
    <property type="entry name" value="OS12G0638800 PROTEIN"/>
    <property type="match status" value="1"/>
</dbReference>
<dbReference type="SUPFAM" id="SSF51905">
    <property type="entry name" value="FAD/NAD(P)-binding domain"/>
    <property type="match status" value="1"/>
</dbReference>
<dbReference type="Gene3D" id="3.50.50.60">
    <property type="entry name" value="FAD/NAD(P)-binding domain"/>
    <property type="match status" value="1"/>
</dbReference>
<dbReference type="Gene3D" id="1.10.8.260">
    <property type="entry name" value="HI0933 insert domain-like"/>
    <property type="match status" value="1"/>
</dbReference>
<keyword evidence="7" id="KW-1185">Reference proteome</keyword>
<comment type="cofactor">
    <cofactor evidence="1">
        <name>FAD</name>
        <dbReference type="ChEBI" id="CHEBI:57692"/>
    </cofactor>
</comment>
<evidence type="ECO:0000256" key="3">
    <source>
        <dbReference type="ARBA" id="ARBA00022827"/>
    </source>
</evidence>
<dbReference type="InterPro" id="IPR004792">
    <property type="entry name" value="BaiN-like"/>
</dbReference>
<feature type="domain" description="RsdA/BaiN/AoA(So)-like insert" evidence="5">
    <location>
        <begin position="237"/>
        <end position="355"/>
    </location>
</feature>
<organism evidence="6 7">
    <name type="scientific">Raoultibacter timonensis</name>
    <dbReference type="NCBI Taxonomy" id="1907662"/>
    <lineage>
        <taxon>Bacteria</taxon>
        <taxon>Bacillati</taxon>
        <taxon>Actinomycetota</taxon>
        <taxon>Coriobacteriia</taxon>
        <taxon>Eggerthellales</taxon>
        <taxon>Eggerthellaceae</taxon>
        <taxon>Raoultibacter</taxon>
    </lineage>
</organism>
<dbReference type="InterPro" id="IPR023166">
    <property type="entry name" value="BaiN-like_dom_sf"/>
</dbReference>
<dbReference type="InterPro" id="IPR036188">
    <property type="entry name" value="FAD/NAD-bd_sf"/>
</dbReference>
<dbReference type="Pfam" id="PF03486">
    <property type="entry name" value="HI0933_like"/>
    <property type="match status" value="1"/>
</dbReference>
<dbReference type="InterPro" id="IPR055178">
    <property type="entry name" value="RsdA/BaiN/AoA(So)-like_dom"/>
</dbReference>
<accession>A0ABN6MCS1</accession>
<keyword evidence="2" id="KW-0285">Flavoprotein</keyword>
<dbReference type="PANTHER" id="PTHR42887:SF2">
    <property type="entry name" value="OS12G0638800 PROTEIN"/>
    <property type="match status" value="1"/>
</dbReference>
<feature type="domain" description="RsdA/BaiN/AoA(So)-like Rossmann fold-like" evidence="4">
    <location>
        <begin position="10"/>
        <end position="409"/>
    </location>
</feature>
<dbReference type="PRINTS" id="PR00368">
    <property type="entry name" value="FADPNR"/>
</dbReference>
<keyword evidence="3" id="KW-0274">FAD</keyword>
<evidence type="ECO:0000259" key="4">
    <source>
        <dbReference type="Pfam" id="PF03486"/>
    </source>
</evidence>
<dbReference type="InterPro" id="IPR057661">
    <property type="entry name" value="RsdA/BaiN/AoA(So)_Rossmann"/>
</dbReference>
<dbReference type="Gene3D" id="2.40.30.10">
    <property type="entry name" value="Translation factors"/>
    <property type="match status" value="1"/>
</dbReference>
<proteinExistence type="predicted"/>
<evidence type="ECO:0000313" key="7">
    <source>
        <dbReference type="Proteomes" id="UP001320544"/>
    </source>
</evidence>
<dbReference type="PRINTS" id="PR00411">
    <property type="entry name" value="PNDRDTASEI"/>
</dbReference>
<protein>
    <submittedName>
        <fullName evidence="6">Aminoacetone oxidase family FAD-binding enzyme</fullName>
    </submittedName>
</protein>
<dbReference type="NCBIfam" id="TIGR00275">
    <property type="entry name" value="aminoacetone oxidase family FAD-binding enzyme"/>
    <property type="match status" value="1"/>
</dbReference>
<sequence>MRYHGPMKTLAIIGGGAAGLAAAVEASREARARSSEVGITVYEADGRVGKSILATGNGRCNLSNAKSDASAYRNAGFVGDAYRALPPAEVRSFFGDLGLVMREDGEGRLYPLTNKASSVLDVLRFAAREGGVQEACGAEAVAVTPVDGRFLVCFADDGTVFADAVVIACGGGAAQSLVPPGYGFADVRPVLGPLKTERAPLKGLNNIRVRCEASLYGRPAEAGARDRRRLHAGGALKARETGEVLFRDYGVSGIAVFDLSRFAEAGDVLSLDLVSGMGEAELAADLASRAERFGARSAVDLVSGMLLAPVARAVLASIGVQPDAPLSRGRTADLARAAKSFALEVAGIGDVRQCQVSRGGFDVASFAPETMESRLHAGLHVVGEALDVDAPCGGYNLHWAWTSGMLAARNAVGRLCR</sequence>
<evidence type="ECO:0000259" key="5">
    <source>
        <dbReference type="Pfam" id="PF22780"/>
    </source>
</evidence>
<dbReference type="Proteomes" id="UP001320544">
    <property type="component" value="Chromosome"/>
</dbReference>
<reference evidence="6 7" key="1">
    <citation type="submission" date="2022-01" db="EMBL/GenBank/DDBJ databases">
        <title>Novel bile acid biosynthetic pathways are enriched in the microbiome of centenarians.</title>
        <authorList>
            <person name="Sato Y."/>
            <person name="Atarashi K."/>
            <person name="Plichta R.D."/>
            <person name="Arai Y."/>
            <person name="Sasajima S."/>
            <person name="Kearney M.S."/>
            <person name="Suda W."/>
            <person name="Takeshita K."/>
            <person name="Sasaki T."/>
            <person name="Okamoto S."/>
            <person name="Skelly N.A."/>
            <person name="Okamura Y."/>
            <person name="Vlamakis H."/>
            <person name="Li Y."/>
            <person name="Tanoue T."/>
            <person name="Takei H."/>
            <person name="Nittono H."/>
            <person name="Narushima S."/>
            <person name="Irie J."/>
            <person name="Itoh H."/>
            <person name="Moriya K."/>
            <person name="Sugiura Y."/>
            <person name="Suematsu M."/>
            <person name="Moritoki N."/>
            <person name="Shibata S."/>
            <person name="Littman R.D."/>
            <person name="Fischbach A.M."/>
            <person name="Uwamino Y."/>
            <person name="Inoue T."/>
            <person name="Honda A."/>
            <person name="Hattori M."/>
            <person name="Murai T."/>
            <person name="Xavier J.R."/>
            <person name="Hirose N."/>
            <person name="Honda K."/>
        </authorList>
    </citation>
    <scope>NUCLEOTIDE SEQUENCE [LARGE SCALE GENOMIC DNA]</scope>
    <source>
        <strain evidence="6 7">CE91-St30</strain>
    </source>
</reference>
<evidence type="ECO:0000313" key="6">
    <source>
        <dbReference type="EMBL" id="BDE95785.1"/>
    </source>
</evidence>
<evidence type="ECO:0000256" key="2">
    <source>
        <dbReference type="ARBA" id="ARBA00022630"/>
    </source>
</evidence>
<name>A0ABN6MCS1_9ACTN</name>
<dbReference type="Pfam" id="PF22780">
    <property type="entry name" value="HI0933_like_1st"/>
    <property type="match status" value="1"/>
</dbReference>
<dbReference type="SUPFAM" id="SSF160996">
    <property type="entry name" value="HI0933 insert domain-like"/>
    <property type="match status" value="1"/>
</dbReference>
<evidence type="ECO:0000256" key="1">
    <source>
        <dbReference type="ARBA" id="ARBA00001974"/>
    </source>
</evidence>
<gene>
    <name evidence="6" type="ORF">CE91St30_11180</name>
</gene>